<organism evidence="1">
    <name type="scientific">bioreactor metagenome</name>
    <dbReference type="NCBI Taxonomy" id="1076179"/>
    <lineage>
        <taxon>unclassified sequences</taxon>
        <taxon>metagenomes</taxon>
        <taxon>ecological metagenomes</taxon>
    </lineage>
</organism>
<dbReference type="EMBL" id="VSSQ01017479">
    <property type="protein sequence ID" value="MPM59832.1"/>
    <property type="molecule type" value="Genomic_DNA"/>
</dbReference>
<sequence length="43" mass="5238">MMILKLIFMIKMKRFYAGTIEVLDILLKEEEMVLNLQQKKDMF</sequence>
<reference evidence="1" key="1">
    <citation type="submission" date="2019-08" db="EMBL/GenBank/DDBJ databases">
        <authorList>
            <person name="Kucharzyk K."/>
            <person name="Murdoch R.W."/>
            <person name="Higgins S."/>
            <person name="Loffler F."/>
        </authorList>
    </citation>
    <scope>NUCLEOTIDE SEQUENCE</scope>
</reference>
<proteinExistence type="predicted"/>
<accession>A0A645B300</accession>
<name>A0A645B300_9ZZZZ</name>
<dbReference type="AlphaFoldDB" id="A0A645B300"/>
<comment type="caution">
    <text evidence="1">The sequence shown here is derived from an EMBL/GenBank/DDBJ whole genome shotgun (WGS) entry which is preliminary data.</text>
</comment>
<evidence type="ECO:0000313" key="1">
    <source>
        <dbReference type="EMBL" id="MPM59832.1"/>
    </source>
</evidence>
<gene>
    <name evidence="1" type="ORF">SDC9_106678</name>
</gene>
<protein>
    <submittedName>
        <fullName evidence="1">Uncharacterized protein</fullName>
    </submittedName>
</protein>